<evidence type="ECO:0000313" key="20">
    <source>
        <dbReference type="Proteomes" id="UP000294543"/>
    </source>
</evidence>
<comment type="catalytic activity">
    <reaction evidence="2">
        <text>adenosylcob(III)inamide phosphate + GTP + H(+) = adenosylcob(III)inamide-GDP + diphosphate</text>
        <dbReference type="Rhea" id="RHEA:22712"/>
        <dbReference type="ChEBI" id="CHEBI:15378"/>
        <dbReference type="ChEBI" id="CHEBI:33019"/>
        <dbReference type="ChEBI" id="CHEBI:37565"/>
        <dbReference type="ChEBI" id="CHEBI:58502"/>
        <dbReference type="ChEBI" id="CHEBI:60487"/>
        <dbReference type="EC" id="2.7.7.62"/>
    </reaction>
</comment>
<evidence type="ECO:0000256" key="16">
    <source>
        <dbReference type="ARBA" id="ARBA00029570"/>
    </source>
</evidence>
<dbReference type="InterPro" id="IPR027417">
    <property type="entry name" value="P-loop_NTPase"/>
</dbReference>
<evidence type="ECO:0000256" key="11">
    <source>
        <dbReference type="ARBA" id="ARBA00022679"/>
    </source>
</evidence>
<evidence type="ECO:0000313" key="19">
    <source>
        <dbReference type="EMBL" id="TDD05952.1"/>
    </source>
</evidence>
<evidence type="ECO:0000256" key="6">
    <source>
        <dbReference type="ARBA" id="ARBA00005159"/>
    </source>
</evidence>
<evidence type="ECO:0000256" key="18">
    <source>
        <dbReference type="SAM" id="MobiDB-lite"/>
    </source>
</evidence>
<accession>A0A4R4VK51</accession>
<evidence type="ECO:0000256" key="4">
    <source>
        <dbReference type="ARBA" id="ARBA00003889"/>
    </source>
</evidence>
<dbReference type="EC" id="2.7.7.62" evidence="9"/>
<dbReference type="EC" id="2.7.1.156" evidence="8"/>
<sequence>MRLCTLGAVKLLINGTAGGAGWPEPGCRCASCAGLPVGHRRPFELVVDGVVRYPFTGPPDGYRPLAGGLGLAGPDGSALLHLPAGRTPPAGGPARYDVVLVDLLDRPERLGELRRARLADEATLVVAVGLDHRVRSEEELARRLRLWGAIAVPDGTELACRPPNGPRSDPASPRLSGFAEKRTNGSAGKRTSGSVLGQANGSSDEQESGFADERASGRPRRTLLLGGSRSGKSAEAELRLAAEPYVTYVATGPAGGEDGEWAERVRAHRARRPAHWATAETTDLATAIRGATTPLLIDGLGTWVAAVFDDHGAWEGDRAPVVARCDDLVAAWRQAPERIVAVSDEVGLGVVPATAAGRAFRDVLGRLNERLAAESEHVALVVAGRPLEL</sequence>
<comment type="pathway">
    <text evidence="5">Cofactor biosynthesis; adenosylcobalamin biosynthesis; adenosylcobalamin from cob(II)yrinate a,c-diamide: step 6/7.</text>
</comment>
<evidence type="ECO:0000256" key="5">
    <source>
        <dbReference type="ARBA" id="ARBA00004692"/>
    </source>
</evidence>
<evidence type="ECO:0000256" key="1">
    <source>
        <dbReference type="ARBA" id="ARBA00000312"/>
    </source>
</evidence>
<dbReference type="Pfam" id="PF02283">
    <property type="entry name" value="CobU"/>
    <property type="match status" value="1"/>
</dbReference>
<evidence type="ECO:0000256" key="2">
    <source>
        <dbReference type="ARBA" id="ARBA00000711"/>
    </source>
</evidence>
<feature type="region of interest" description="Disordered" evidence="18">
    <location>
        <begin position="155"/>
        <end position="228"/>
    </location>
</feature>
<gene>
    <name evidence="19" type="ORF">E1294_49275</name>
</gene>
<name>A0A4R4VK51_9ACTN</name>
<feature type="compositionally biased region" description="Polar residues" evidence="18">
    <location>
        <begin position="184"/>
        <end position="203"/>
    </location>
</feature>
<evidence type="ECO:0000256" key="13">
    <source>
        <dbReference type="ARBA" id="ARBA00022777"/>
    </source>
</evidence>
<dbReference type="GO" id="GO:0008820">
    <property type="term" value="F:cobinamide phosphate guanylyltransferase activity"/>
    <property type="evidence" value="ECO:0007669"/>
    <property type="project" value="UniProtKB-EC"/>
</dbReference>
<dbReference type="GO" id="GO:0009236">
    <property type="term" value="P:cobalamin biosynthetic process"/>
    <property type="evidence" value="ECO:0007669"/>
    <property type="project" value="UniProtKB-UniPathway"/>
</dbReference>
<dbReference type="AlphaFoldDB" id="A0A4R4VK51"/>
<dbReference type="OrthoDB" id="9788370at2"/>
<comment type="function">
    <text evidence="4">Catalyzes ATP-dependent phosphorylation of adenosylcobinamide and addition of GMP to adenosylcobinamide phosphate.</text>
</comment>
<evidence type="ECO:0000256" key="10">
    <source>
        <dbReference type="ARBA" id="ARBA00022573"/>
    </source>
</evidence>
<keyword evidence="19" id="KW-0548">Nucleotidyltransferase</keyword>
<dbReference type="InterPro" id="IPR003203">
    <property type="entry name" value="CobU/CobP"/>
</dbReference>
<dbReference type="UniPathway" id="UPA00148">
    <property type="reaction ID" value="UER00236"/>
</dbReference>
<evidence type="ECO:0000256" key="15">
    <source>
        <dbReference type="ARBA" id="ARBA00023134"/>
    </source>
</evidence>
<organism evidence="19 20">
    <name type="scientific">Nonomuraea diastatica</name>
    <dbReference type="NCBI Taxonomy" id="1848329"/>
    <lineage>
        <taxon>Bacteria</taxon>
        <taxon>Bacillati</taxon>
        <taxon>Actinomycetota</taxon>
        <taxon>Actinomycetes</taxon>
        <taxon>Streptosporangiales</taxon>
        <taxon>Streptosporangiaceae</taxon>
        <taxon>Nonomuraea</taxon>
    </lineage>
</organism>
<keyword evidence="14" id="KW-0067">ATP-binding</keyword>
<dbReference type="CDD" id="cd00544">
    <property type="entry name" value="CobU"/>
    <property type="match status" value="1"/>
</dbReference>
<dbReference type="GO" id="GO:0005524">
    <property type="term" value="F:ATP binding"/>
    <property type="evidence" value="ECO:0007669"/>
    <property type="project" value="UniProtKB-KW"/>
</dbReference>
<dbReference type="PANTHER" id="PTHR34848">
    <property type="match status" value="1"/>
</dbReference>
<evidence type="ECO:0000256" key="7">
    <source>
        <dbReference type="ARBA" id="ARBA00007490"/>
    </source>
</evidence>
<evidence type="ECO:0000256" key="17">
    <source>
        <dbReference type="ARBA" id="ARBA00030571"/>
    </source>
</evidence>
<keyword evidence="12" id="KW-0547">Nucleotide-binding</keyword>
<proteinExistence type="inferred from homology"/>
<keyword evidence="10" id="KW-0169">Cobalamin biosynthesis</keyword>
<comment type="catalytic activity">
    <reaction evidence="1">
        <text>adenosylcob(III)inamide + ATP = adenosylcob(III)inamide phosphate + ADP + H(+)</text>
        <dbReference type="Rhea" id="RHEA:15769"/>
        <dbReference type="ChEBI" id="CHEBI:2480"/>
        <dbReference type="ChEBI" id="CHEBI:15378"/>
        <dbReference type="ChEBI" id="CHEBI:30616"/>
        <dbReference type="ChEBI" id="CHEBI:58502"/>
        <dbReference type="ChEBI" id="CHEBI:456216"/>
        <dbReference type="EC" id="2.7.1.156"/>
    </reaction>
</comment>
<comment type="pathway">
    <text evidence="6">Cofactor biosynthesis; adenosylcobalamin biosynthesis; adenosylcobalamin from cob(II)yrinate a,c-diamide: step 5/7.</text>
</comment>
<comment type="similarity">
    <text evidence="7">Belongs to the CobU/CobP family.</text>
</comment>
<keyword evidence="13 19" id="KW-0418">Kinase</keyword>
<evidence type="ECO:0000256" key="3">
    <source>
        <dbReference type="ARBA" id="ARBA00001522"/>
    </source>
</evidence>
<reference evidence="19 20" key="1">
    <citation type="submission" date="2019-03" db="EMBL/GenBank/DDBJ databases">
        <title>Draft genome sequences of novel Actinobacteria.</title>
        <authorList>
            <person name="Sahin N."/>
            <person name="Ay H."/>
            <person name="Saygin H."/>
        </authorList>
    </citation>
    <scope>NUCLEOTIDE SEQUENCE [LARGE SCALE GENOMIC DNA]</scope>
    <source>
        <strain evidence="19 20">KC712</strain>
    </source>
</reference>
<evidence type="ECO:0000256" key="12">
    <source>
        <dbReference type="ARBA" id="ARBA00022741"/>
    </source>
</evidence>
<comment type="caution">
    <text evidence="19">The sequence shown here is derived from an EMBL/GenBank/DDBJ whole genome shotgun (WGS) entry which is preliminary data.</text>
</comment>
<dbReference type="EMBL" id="SMKP01000285">
    <property type="protein sequence ID" value="TDD05952.1"/>
    <property type="molecule type" value="Genomic_DNA"/>
</dbReference>
<dbReference type="SUPFAM" id="SSF52540">
    <property type="entry name" value="P-loop containing nucleoside triphosphate hydrolases"/>
    <property type="match status" value="1"/>
</dbReference>
<keyword evidence="15" id="KW-0342">GTP-binding</keyword>
<evidence type="ECO:0000256" key="9">
    <source>
        <dbReference type="ARBA" id="ARBA00012523"/>
    </source>
</evidence>
<dbReference type="PANTHER" id="PTHR34848:SF1">
    <property type="entry name" value="BIFUNCTIONAL ADENOSYLCOBALAMIN BIOSYNTHESIS PROTEIN COBU"/>
    <property type="match status" value="1"/>
</dbReference>
<comment type="catalytic activity">
    <reaction evidence="3">
        <text>adenosylcob(III)inamide + GTP = adenosylcob(III)inamide phosphate + GDP + H(+)</text>
        <dbReference type="Rhea" id="RHEA:15765"/>
        <dbReference type="ChEBI" id="CHEBI:2480"/>
        <dbReference type="ChEBI" id="CHEBI:15378"/>
        <dbReference type="ChEBI" id="CHEBI:37565"/>
        <dbReference type="ChEBI" id="CHEBI:58189"/>
        <dbReference type="ChEBI" id="CHEBI:58502"/>
        <dbReference type="EC" id="2.7.1.156"/>
    </reaction>
</comment>
<evidence type="ECO:0000256" key="8">
    <source>
        <dbReference type="ARBA" id="ARBA00012016"/>
    </source>
</evidence>
<dbReference type="GO" id="GO:0043752">
    <property type="term" value="F:adenosylcobinamide kinase activity"/>
    <property type="evidence" value="ECO:0007669"/>
    <property type="project" value="UniProtKB-EC"/>
</dbReference>
<evidence type="ECO:0000256" key="14">
    <source>
        <dbReference type="ARBA" id="ARBA00022840"/>
    </source>
</evidence>
<dbReference type="Gene3D" id="3.40.50.300">
    <property type="entry name" value="P-loop containing nucleotide triphosphate hydrolases"/>
    <property type="match status" value="1"/>
</dbReference>
<dbReference type="Proteomes" id="UP000294543">
    <property type="component" value="Unassembled WGS sequence"/>
</dbReference>
<protein>
    <recommendedName>
        <fullName evidence="16">Adenosylcobinamide kinase</fullName>
        <ecNumber evidence="8">2.7.1.156</ecNumber>
        <ecNumber evidence="9">2.7.7.62</ecNumber>
    </recommendedName>
    <alternativeName>
        <fullName evidence="17">Adenosylcobinamide-phosphate guanylyltransferase</fullName>
    </alternativeName>
</protein>
<dbReference type="GO" id="GO:0005525">
    <property type="term" value="F:GTP binding"/>
    <property type="evidence" value="ECO:0007669"/>
    <property type="project" value="UniProtKB-KW"/>
</dbReference>
<keyword evidence="11 19" id="KW-0808">Transferase</keyword>
<keyword evidence="20" id="KW-1185">Reference proteome</keyword>